<proteinExistence type="predicted"/>
<feature type="region of interest" description="Disordered" evidence="1">
    <location>
        <begin position="1"/>
        <end position="40"/>
    </location>
</feature>
<keyword evidence="4" id="KW-1185">Reference proteome</keyword>
<comment type="caution">
    <text evidence="3">The sequence shown here is derived from an EMBL/GenBank/DDBJ whole genome shotgun (WGS) entry which is preliminary data.</text>
</comment>
<dbReference type="Pfam" id="PF13881">
    <property type="entry name" value="Rad60-SLD_2"/>
    <property type="match status" value="1"/>
</dbReference>
<evidence type="ECO:0000256" key="1">
    <source>
        <dbReference type="SAM" id="MobiDB-lite"/>
    </source>
</evidence>
<dbReference type="PROSITE" id="PS50053">
    <property type="entry name" value="UBIQUITIN_2"/>
    <property type="match status" value="1"/>
</dbReference>
<dbReference type="InterPro" id="IPR029071">
    <property type="entry name" value="Ubiquitin-like_domsf"/>
</dbReference>
<feature type="compositionally biased region" description="Polar residues" evidence="1">
    <location>
        <begin position="186"/>
        <end position="214"/>
    </location>
</feature>
<feature type="region of interest" description="Disordered" evidence="1">
    <location>
        <begin position="351"/>
        <end position="382"/>
    </location>
</feature>
<feature type="compositionally biased region" description="Polar residues" evidence="1">
    <location>
        <begin position="109"/>
        <end position="128"/>
    </location>
</feature>
<reference evidence="3 4" key="1">
    <citation type="submission" date="2024-05" db="EMBL/GenBank/DDBJ databases">
        <title>A draft genome resource for the thread blight pathogen Marasmius tenuissimus strain MS-2.</title>
        <authorList>
            <person name="Yulfo-Soto G.E."/>
            <person name="Baruah I.K."/>
            <person name="Amoako-Attah I."/>
            <person name="Bukari Y."/>
            <person name="Meinhardt L.W."/>
            <person name="Bailey B.A."/>
            <person name="Cohen S.P."/>
        </authorList>
    </citation>
    <scope>NUCLEOTIDE SEQUENCE [LARGE SCALE GENOMIC DNA]</scope>
    <source>
        <strain evidence="3 4">MS-2</strain>
    </source>
</reference>
<name>A0ABR2ZJG0_9AGAR</name>
<dbReference type="Gene3D" id="3.10.20.90">
    <property type="entry name" value="Phosphatidylinositol 3-kinase Catalytic Subunit, Chain A, domain 1"/>
    <property type="match status" value="1"/>
</dbReference>
<feature type="region of interest" description="Disordered" evidence="1">
    <location>
        <begin position="52"/>
        <end position="140"/>
    </location>
</feature>
<feature type="compositionally biased region" description="Low complexity" evidence="1">
    <location>
        <begin position="129"/>
        <end position="140"/>
    </location>
</feature>
<feature type="domain" description="Ubiquitin-like" evidence="2">
    <location>
        <begin position="232"/>
        <end position="300"/>
    </location>
</feature>
<feature type="compositionally biased region" description="Basic and acidic residues" evidence="1">
    <location>
        <begin position="152"/>
        <end position="185"/>
    </location>
</feature>
<dbReference type="InterPro" id="IPR040015">
    <property type="entry name" value="UBL3-like"/>
</dbReference>
<feature type="compositionally biased region" description="Polar residues" evidence="1">
    <location>
        <begin position="367"/>
        <end position="376"/>
    </location>
</feature>
<feature type="compositionally biased region" description="Low complexity" evidence="1">
    <location>
        <begin position="93"/>
        <end position="104"/>
    </location>
</feature>
<feature type="region of interest" description="Disordered" evidence="1">
    <location>
        <begin position="152"/>
        <end position="227"/>
    </location>
</feature>
<gene>
    <name evidence="3" type="ORF">AAF712_011390</name>
</gene>
<feature type="compositionally biased region" description="Low complexity" evidence="1">
    <location>
        <begin position="11"/>
        <end position="21"/>
    </location>
</feature>
<evidence type="ECO:0000313" key="3">
    <source>
        <dbReference type="EMBL" id="KAL0061785.1"/>
    </source>
</evidence>
<dbReference type="InterPro" id="IPR000626">
    <property type="entry name" value="Ubiquitin-like_dom"/>
</dbReference>
<accession>A0ABR2ZJG0</accession>
<dbReference type="PANTHER" id="PTHR13169">
    <property type="entry name" value="UBIQUITIN-LIKE PROTEIN 3 HCG-1 PROTEIN"/>
    <property type="match status" value="1"/>
</dbReference>
<protein>
    <recommendedName>
        <fullName evidence="2">Ubiquitin-like domain-containing protein</fullName>
    </recommendedName>
</protein>
<evidence type="ECO:0000313" key="4">
    <source>
        <dbReference type="Proteomes" id="UP001437256"/>
    </source>
</evidence>
<sequence>MVTNTNDTPHSHVSPGSAGSSSHHHHSQRRPSTSPGLPSSWRPDFLPVFVFDSPPIPGDPDYQGEPLPVHHHHASNEVNDDNEPSASILNSNQAQPTATETQTAVPLTDDSQQQDSSYLRTARSRNFNTPAPYSTTTSARTSYTRVDLALDSDLHSGEMDQENRNDGVERAHEQWEEQNELRSPEHPTTTTQLSEHPQSQQNQTRQLSEAQGSETQPTSTSVQPPQPQTPQVYLCFLLISGRRRVMSFEPETTVGRVKELAWNAWPGDAQDEQPPTPWHLRLLYLGKILQDDDTLEGLSFPIHTPTPPTATEPSQPPAPTIVHLSIRPFGPGAPTADDALKKKRKSLRIGIGRWGSTTGAGPEESAQRPSQPTGASVNADDSGRNGAGCCGGCIIS</sequence>
<dbReference type="EMBL" id="JBBXMP010000123">
    <property type="protein sequence ID" value="KAL0061785.1"/>
    <property type="molecule type" value="Genomic_DNA"/>
</dbReference>
<dbReference type="PANTHER" id="PTHR13169:SF0">
    <property type="entry name" value="UBIQUITIN-LIKE PROTEIN 3"/>
    <property type="match status" value="1"/>
</dbReference>
<dbReference type="InterPro" id="IPR039540">
    <property type="entry name" value="UBL3-like_ubiquitin_dom"/>
</dbReference>
<organism evidence="3 4">
    <name type="scientific">Marasmius tenuissimus</name>
    <dbReference type="NCBI Taxonomy" id="585030"/>
    <lineage>
        <taxon>Eukaryota</taxon>
        <taxon>Fungi</taxon>
        <taxon>Dikarya</taxon>
        <taxon>Basidiomycota</taxon>
        <taxon>Agaricomycotina</taxon>
        <taxon>Agaricomycetes</taxon>
        <taxon>Agaricomycetidae</taxon>
        <taxon>Agaricales</taxon>
        <taxon>Marasmiineae</taxon>
        <taxon>Marasmiaceae</taxon>
        <taxon>Marasmius</taxon>
    </lineage>
</organism>
<dbReference type="Proteomes" id="UP001437256">
    <property type="component" value="Unassembled WGS sequence"/>
</dbReference>
<dbReference type="SUPFAM" id="SSF54236">
    <property type="entry name" value="Ubiquitin-like"/>
    <property type="match status" value="1"/>
</dbReference>
<evidence type="ECO:0000259" key="2">
    <source>
        <dbReference type="PROSITE" id="PS50053"/>
    </source>
</evidence>